<dbReference type="EMBL" id="AYZD01000015">
    <property type="protein sequence ID" value="KRM96458.1"/>
    <property type="molecule type" value="Genomic_DNA"/>
</dbReference>
<evidence type="ECO:0000313" key="2">
    <source>
        <dbReference type="Proteomes" id="UP000051015"/>
    </source>
</evidence>
<accession>A0A0R2CYW8</accession>
<evidence type="ECO:0000313" key="1">
    <source>
        <dbReference type="EMBL" id="KRM96458.1"/>
    </source>
</evidence>
<protein>
    <submittedName>
        <fullName evidence="1">Uncharacterized protein</fullName>
    </submittedName>
</protein>
<dbReference type="AlphaFoldDB" id="A0A0R2CYW8"/>
<proteinExistence type="predicted"/>
<reference evidence="1 2" key="1">
    <citation type="journal article" date="2015" name="Genome Announc.">
        <title>Expanding the biotechnology potential of lactobacilli through comparative genomics of 213 strains and associated genera.</title>
        <authorList>
            <person name="Sun Z."/>
            <person name="Harris H.M."/>
            <person name="McCann A."/>
            <person name="Guo C."/>
            <person name="Argimon S."/>
            <person name="Zhang W."/>
            <person name="Yang X."/>
            <person name="Jeffery I.B."/>
            <person name="Cooney J.C."/>
            <person name="Kagawa T.F."/>
            <person name="Liu W."/>
            <person name="Song Y."/>
            <person name="Salvetti E."/>
            <person name="Wrobel A."/>
            <person name="Rasinkangas P."/>
            <person name="Parkhill J."/>
            <person name="Rea M.C."/>
            <person name="O'Sullivan O."/>
            <person name="Ritari J."/>
            <person name="Douillard F.P."/>
            <person name="Paul Ross R."/>
            <person name="Yang R."/>
            <person name="Briner A.E."/>
            <person name="Felis G.E."/>
            <person name="de Vos W.M."/>
            <person name="Barrangou R."/>
            <person name="Klaenhammer T.R."/>
            <person name="Caufield P.W."/>
            <person name="Cui Y."/>
            <person name="Zhang H."/>
            <person name="O'Toole P.W."/>
        </authorList>
    </citation>
    <scope>NUCLEOTIDE SEQUENCE [LARGE SCALE GENOMIC DNA]</scope>
    <source>
        <strain evidence="1 2">DSM 21051</strain>
    </source>
</reference>
<name>A0A0R2CYW8_9LACO</name>
<sequence length="200" mass="23302">MPDKNFQKIRSGGYVPYSGLTSTGGITETLVKWTRFKQKKGKNKLVLLDVYPYETNRHLLFRIYDQLPGKFSFPSKILRPGITSQRIAALIKKIKSFGAKKFSEAKNPTNIVYDSTRSVRKLLIQIYKQKQLTTKRIFVSPRHYFHLSKATDYKIPTISLTPLPLYFFQLADERYTPDLALMSTQVHYYWDLLLLADKKL</sequence>
<comment type="caution">
    <text evidence="1">The sequence shown here is derived from an EMBL/GenBank/DDBJ whole genome shotgun (WGS) entry which is preliminary data.</text>
</comment>
<gene>
    <name evidence="1" type="ORF">FC19_GL000751</name>
</gene>
<keyword evidence="2" id="KW-1185">Reference proteome</keyword>
<dbReference type="OrthoDB" id="1936983at2"/>
<dbReference type="PATRIC" id="fig|1423725.3.peg.775"/>
<dbReference type="RefSeq" id="WP_057875771.1">
    <property type="nucleotide sequence ID" value="NZ_AYZD01000015.1"/>
</dbReference>
<organism evidence="1 2">
    <name type="scientific">Liquorilactobacillus aquaticus DSM 21051</name>
    <dbReference type="NCBI Taxonomy" id="1423725"/>
    <lineage>
        <taxon>Bacteria</taxon>
        <taxon>Bacillati</taxon>
        <taxon>Bacillota</taxon>
        <taxon>Bacilli</taxon>
        <taxon>Lactobacillales</taxon>
        <taxon>Lactobacillaceae</taxon>
        <taxon>Liquorilactobacillus</taxon>
    </lineage>
</organism>
<dbReference type="Proteomes" id="UP000051015">
    <property type="component" value="Unassembled WGS sequence"/>
</dbReference>